<proteinExistence type="inferred from homology"/>
<name>A0ABP4T2E3_9ACTN</name>
<dbReference type="RefSeq" id="WP_344149961.1">
    <property type="nucleotide sequence ID" value="NZ_BAAANF010000008.1"/>
</dbReference>
<dbReference type="Pfam" id="PF02983">
    <property type="entry name" value="Pro_Al_protease"/>
    <property type="match status" value="1"/>
</dbReference>
<protein>
    <submittedName>
        <fullName evidence="10">S1 family peptidase</fullName>
    </submittedName>
</protein>
<feature type="chain" id="PRO_5046929284" evidence="8">
    <location>
        <begin position="25"/>
        <end position="388"/>
    </location>
</feature>
<comment type="caution">
    <text evidence="10">The sequence shown here is derived from an EMBL/GenBank/DDBJ whole genome shotgun (WGS) entry which is preliminary data.</text>
</comment>
<evidence type="ECO:0000256" key="4">
    <source>
        <dbReference type="ARBA" id="ARBA00022801"/>
    </source>
</evidence>
<evidence type="ECO:0000313" key="10">
    <source>
        <dbReference type="EMBL" id="GAA1680908.1"/>
    </source>
</evidence>
<gene>
    <name evidence="10" type="ORF">GCM10009745_26290</name>
</gene>
<evidence type="ECO:0000256" key="5">
    <source>
        <dbReference type="ARBA" id="ARBA00022825"/>
    </source>
</evidence>
<evidence type="ECO:0000313" key="11">
    <source>
        <dbReference type="Proteomes" id="UP001500280"/>
    </source>
</evidence>
<dbReference type="Proteomes" id="UP001500280">
    <property type="component" value="Unassembled WGS sequence"/>
</dbReference>
<dbReference type="InterPro" id="IPR004236">
    <property type="entry name" value="Pept_S1_alpha_lytic"/>
</dbReference>
<evidence type="ECO:0000256" key="8">
    <source>
        <dbReference type="SAM" id="SignalP"/>
    </source>
</evidence>
<evidence type="ECO:0000256" key="1">
    <source>
        <dbReference type="ARBA" id="ARBA00007664"/>
    </source>
</evidence>
<feature type="domain" description="Peptidase S1A alpha-lytic prodomain" evidence="9">
    <location>
        <begin position="111"/>
        <end position="167"/>
    </location>
</feature>
<dbReference type="InterPro" id="IPR009003">
    <property type="entry name" value="Peptidase_S1_PA"/>
</dbReference>
<dbReference type="InterPro" id="IPR035070">
    <property type="entry name" value="Streptogrisin_prodomain"/>
</dbReference>
<keyword evidence="2" id="KW-0645">Protease</keyword>
<accession>A0ABP4T2E3</accession>
<feature type="signal peptide" evidence="8">
    <location>
        <begin position="1"/>
        <end position="24"/>
    </location>
</feature>
<dbReference type="SUPFAM" id="SSF50494">
    <property type="entry name" value="Trypsin-like serine proteases"/>
    <property type="match status" value="1"/>
</dbReference>
<evidence type="ECO:0000256" key="3">
    <source>
        <dbReference type="ARBA" id="ARBA00022729"/>
    </source>
</evidence>
<organism evidence="10 11">
    <name type="scientific">Kribbella yunnanensis</name>
    <dbReference type="NCBI Taxonomy" id="190194"/>
    <lineage>
        <taxon>Bacteria</taxon>
        <taxon>Bacillati</taxon>
        <taxon>Actinomycetota</taxon>
        <taxon>Actinomycetes</taxon>
        <taxon>Propionibacteriales</taxon>
        <taxon>Kribbellaceae</taxon>
        <taxon>Kribbella</taxon>
    </lineage>
</organism>
<keyword evidence="3 8" id="KW-0732">Signal</keyword>
<dbReference type="Gene3D" id="2.40.10.10">
    <property type="entry name" value="Trypsin-like serine proteases"/>
    <property type="match status" value="2"/>
</dbReference>
<comment type="similarity">
    <text evidence="1">Belongs to the peptidase S1 family.</text>
</comment>
<dbReference type="InterPro" id="IPR001316">
    <property type="entry name" value="Pept_S1A_streptogrisin"/>
</dbReference>
<dbReference type="CDD" id="cd21112">
    <property type="entry name" value="alphaLP-like"/>
    <property type="match status" value="1"/>
</dbReference>
<keyword evidence="4" id="KW-0378">Hydrolase</keyword>
<dbReference type="PIRSF" id="PIRSF001134">
    <property type="entry name" value="Streptogrisin"/>
    <property type="match status" value="1"/>
</dbReference>
<keyword evidence="6" id="KW-0865">Zymogen</keyword>
<dbReference type="EMBL" id="BAAANF010000008">
    <property type="protein sequence ID" value="GAA1680908.1"/>
    <property type="molecule type" value="Genomic_DNA"/>
</dbReference>
<evidence type="ECO:0000256" key="7">
    <source>
        <dbReference type="ARBA" id="ARBA00023157"/>
    </source>
</evidence>
<keyword evidence="5" id="KW-0720">Serine protease</keyword>
<dbReference type="PRINTS" id="PR00861">
    <property type="entry name" value="ALYTICPTASE"/>
</dbReference>
<reference evidence="11" key="1">
    <citation type="journal article" date="2019" name="Int. J. Syst. Evol. Microbiol.">
        <title>The Global Catalogue of Microorganisms (GCM) 10K type strain sequencing project: providing services to taxonomists for standard genome sequencing and annotation.</title>
        <authorList>
            <consortium name="The Broad Institute Genomics Platform"/>
            <consortium name="The Broad Institute Genome Sequencing Center for Infectious Disease"/>
            <person name="Wu L."/>
            <person name="Ma J."/>
        </authorList>
    </citation>
    <scope>NUCLEOTIDE SEQUENCE [LARGE SCALE GENOMIC DNA]</scope>
    <source>
        <strain evidence="11">JCM 14307</strain>
    </source>
</reference>
<sequence length="388" mass="40501">MSGRYRVGAALAGAAVLTAAGLVAANWATADDAKRPVVDGPRVEPTKLVGQSTAQKAATKLTADALQSELGSRAVGSYYDNAGELIVAVSDVATAELVRAAGAVPKLVRFTASELNSVQAELNRLAVKSRPGKVRSWYVDPISGTVVVSVPKGAHDVFTERFLERAKEHGDQVTVRTVYGKVTPTADDFSLRGGLQVDKNTGYVCSLGFNARSSKGTRVFLTAGHCTSGRPSFSRNGYILGNTITSSFPGNDFGSVDVIEGWDQQGYVEGWGSGSVAVYGTASPTVGSELCKSGKSTGWTCGRIVANNVTVNYGNNRVVRGLFQHTACVESGDSGGANMTGNYAQGITSGAALIDGKCLDKSNRPNESYSQPIEEALRGTQTSLVLGS</sequence>
<keyword evidence="7" id="KW-1015">Disulfide bond</keyword>
<dbReference type="Gene3D" id="3.30.300.50">
    <property type="match status" value="1"/>
</dbReference>
<evidence type="ECO:0000256" key="6">
    <source>
        <dbReference type="ARBA" id="ARBA00023145"/>
    </source>
</evidence>
<keyword evidence="11" id="KW-1185">Reference proteome</keyword>
<evidence type="ECO:0000259" key="9">
    <source>
        <dbReference type="Pfam" id="PF02983"/>
    </source>
</evidence>
<evidence type="ECO:0000256" key="2">
    <source>
        <dbReference type="ARBA" id="ARBA00022670"/>
    </source>
</evidence>
<dbReference type="InterPro" id="IPR043504">
    <property type="entry name" value="Peptidase_S1_PA_chymotrypsin"/>
</dbReference>